<evidence type="ECO:0000313" key="2">
    <source>
        <dbReference type="EMBL" id="TQM35826.1"/>
    </source>
</evidence>
<accession>A0A543FPW4</accession>
<comment type="caution">
    <text evidence="2">The sequence shown here is derived from an EMBL/GenBank/DDBJ whole genome shotgun (WGS) entry which is preliminary data.</text>
</comment>
<dbReference type="InterPro" id="IPR005198">
    <property type="entry name" value="Glyco_hydro_76"/>
</dbReference>
<dbReference type="AlphaFoldDB" id="A0A543FPW4"/>
<sequence>MGSEQRLNAVGQRDLGVGDGSSPVPDIGQTGRMAPGGVDWRARAGIAERAVVRRHVRRVGGVLPGTRIGRVRWPRRPPASLVPWHYWWQAHLLDCLLDAQLRAPSRSRATAIAALARSVRLRNGWSWLNRYYDDIAWLGLALQRAGTLVGRSGPSALPRIMHRLHDGWSESGGGGIWWRRDDDFKAAPANGPAAILLARDGQCAFAAAITDWMAETLLDPASGLVRDGVRIAADGTVRAVEPHIYTYNQGVYLGACVELAARDGHQRWTDRALAVVDAVRQRLAGPGGVLPGAGGGDGGLFAGITARYLADAALRVPELAVAARELVFANAEAVWKGRAEIGGGPVFSAEWRDPAPEPRAGLPEADLSVQLSGWMLLEAAARLQEA</sequence>
<organism evidence="2 3">
    <name type="scientific">Pseudonocardia cypriaca</name>
    <dbReference type="NCBI Taxonomy" id="882449"/>
    <lineage>
        <taxon>Bacteria</taxon>
        <taxon>Bacillati</taxon>
        <taxon>Actinomycetota</taxon>
        <taxon>Actinomycetes</taxon>
        <taxon>Pseudonocardiales</taxon>
        <taxon>Pseudonocardiaceae</taxon>
        <taxon>Pseudonocardia</taxon>
    </lineage>
</organism>
<proteinExistence type="predicted"/>
<dbReference type="InterPro" id="IPR053169">
    <property type="entry name" value="MUG_Protein"/>
</dbReference>
<dbReference type="Proteomes" id="UP000319818">
    <property type="component" value="Unassembled WGS sequence"/>
</dbReference>
<gene>
    <name evidence="2" type="ORF">FB388_7270</name>
</gene>
<dbReference type="GO" id="GO:0005975">
    <property type="term" value="P:carbohydrate metabolic process"/>
    <property type="evidence" value="ECO:0007669"/>
    <property type="project" value="InterPro"/>
</dbReference>
<protein>
    <submittedName>
        <fullName evidence="2">Putative alpha-1,6-mannanase (GH76 family)</fullName>
    </submittedName>
</protein>
<keyword evidence="3" id="KW-1185">Reference proteome</keyword>
<dbReference type="EMBL" id="VFPH01000003">
    <property type="protein sequence ID" value="TQM35826.1"/>
    <property type="molecule type" value="Genomic_DNA"/>
</dbReference>
<evidence type="ECO:0000313" key="3">
    <source>
        <dbReference type="Proteomes" id="UP000319818"/>
    </source>
</evidence>
<dbReference type="PANTHER" id="PTHR47791">
    <property type="entry name" value="MEIOTICALLY UP-REGULATED GENE 191 PROTEIN"/>
    <property type="match status" value="1"/>
</dbReference>
<evidence type="ECO:0000256" key="1">
    <source>
        <dbReference type="SAM" id="MobiDB-lite"/>
    </source>
</evidence>
<dbReference type="Gene3D" id="1.50.10.20">
    <property type="match status" value="1"/>
</dbReference>
<dbReference type="SUPFAM" id="SSF48208">
    <property type="entry name" value="Six-hairpin glycosidases"/>
    <property type="match status" value="1"/>
</dbReference>
<feature type="region of interest" description="Disordered" evidence="1">
    <location>
        <begin position="1"/>
        <end position="35"/>
    </location>
</feature>
<dbReference type="Pfam" id="PF03663">
    <property type="entry name" value="Glyco_hydro_76"/>
    <property type="match status" value="1"/>
</dbReference>
<dbReference type="InterPro" id="IPR008928">
    <property type="entry name" value="6-hairpin_glycosidase_sf"/>
</dbReference>
<dbReference type="PANTHER" id="PTHR47791:SF3">
    <property type="entry name" value="MEIOTICALLY UP-REGULATED GENE 191 PROTEIN"/>
    <property type="match status" value="1"/>
</dbReference>
<name>A0A543FPW4_9PSEU</name>
<reference evidence="2 3" key="1">
    <citation type="submission" date="2019-06" db="EMBL/GenBank/DDBJ databases">
        <title>Sequencing the genomes of 1000 actinobacteria strains.</title>
        <authorList>
            <person name="Klenk H.-P."/>
        </authorList>
    </citation>
    <scope>NUCLEOTIDE SEQUENCE [LARGE SCALE GENOMIC DNA]</scope>
    <source>
        <strain evidence="2 3">DSM 45511</strain>
    </source>
</reference>